<dbReference type="PANTHER" id="PTHR39069:SF8">
    <property type="entry name" value="FI17111P1"/>
    <property type="match status" value="1"/>
</dbReference>
<name>A0ABD1ZYL2_VESSQ</name>
<reference evidence="2 3" key="1">
    <citation type="journal article" date="2024" name="Ann. Entomol. Soc. Am.">
        <title>Genomic analyses of the southern and eastern yellowjacket wasps (Hymenoptera: Vespidae) reveal evolutionary signatures of social life.</title>
        <authorList>
            <person name="Catto M.A."/>
            <person name="Caine P.B."/>
            <person name="Orr S.E."/>
            <person name="Hunt B.G."/>
            <person name="Goodisman M.A.D."/>
        </authorList>
    </citation>
    <scope>NUCLEOTIDE SEQUENCE [LARGE SCALE GENOMIC DNA]</scope>
    <source>
        <strain evidence="2">233</strain>
        <tissue evidence="2">Head and thorax</tissue>
    </source>
</reference>
<feature type="non-terminal residue" evidence="2">
    <location>
        <position position="824"/>
    </location>
</feature>
<dbReference type="Proteomes" id="UP001607302">
    <property type="component" value="Unassembled WGS sequence"/>
</dbReference>
<protein>
    <submittedName>
        <fullName evidence="2">Prion-like-(Q/N-rich) domain-bearing protein 25 isoform X2</fullName>
    </submittedName>
</protein>
<evidence type="ECO:0000313" key="3">
    <source>
        <dbReference type="Proteomes" id="UP001607302"/>
    </source>
</evidence>
<dbReference type="AlphaFoldDB" id="A0ABD1ZYL2"/>
<comment type="caution">
    <text evidence="2">The sequence shown here is derived from an EMBL/GenBank/DDBJ whole genome shotgun (WGS) entry which is preliminary data.</text>
</comment>
<evidence type="ECO:0000259" key="1">
    <source>
        <dbReference type="Pfam" id="PF01683"/>
    </source>
</evidence>
<keyword evidence="3" id="KW-1185">Reference proteome</keyword>
<keyword evidence="2" id="KW-0640">Prion</keyword>
<organism evidence="2 3">
    <name type="scientific">Vespula squamosa</name>
    <name type="common">Southern yellow jacket</name>
    <name type="synonym">Wasp</name>
    <dbReference type="NCBI Taxonomy" id="30214"/>
    <lineage>
        <taxon>Eukaryota</taxon>
        <taxon>Metazoa</taxon>
        <taxon>Ecdysozoa</taxon>
        <taxon>Arthropoda</taxon>
        <taxon>Hexapoda</taxon>
        <taxon>Insecta</taxon>
        <taxon>Pterygota</taxon>
        <taxon>Neoptera</taxon>
        <taxon>Endopterygota</taxon>
        <taxon>Hymenoptera</taxon>
        <taxon>Apocrita</taxon>
        <taxon>Aculeata</taxon>
        <taxon>Vespoidea</taxon>
        <taxon>Vespidae</taxon>
        <taxon>Vespinae</taxon>
        <taxon>Vespula</taxon>
    </lineage>
</organism>
<feature type="domain" description="EB" evidence="1">
    <location>
        <begin position="123"/>
        <end position="170"/>
    </location>
</feature>
<feature type="domain" description="EB" evidence="1">
    <location>
        <begin position="559"/>
        <end position="606"/>
    </location>
</feature>
<evidence type="ECO:0000313" key="2">
    <source>
        <dbReference type="EMBL" id="KAL2713463.1"/>
    </source>
</evidence>
<feature type="domain" description="EB" evidence="1">
    <location>
        <begin position="653"/>
        <end position="699"/>
    </location>
</feature>
<keyword evidence="2" id="KW-0034">Amyloid</keyword>
<dbReference type="InterPro" id="IPR006149">
    <property type="entry name" value="EB_dom"/>
</dbReference>
<dbReference type="Pfam" id="PF01683">
    <property type="entry name" value="EB"/>
    <property type="match status" value="3"/>
</dbReference>
<accession>A0ABD1ZYL2</accession>
<dbReference type="PANTHER" id="PTHR39069">
    <property type="entry name" value="ECDYSONE-INDUCIBLE GENE E1, ISOFORM A"/>
    <property type="match status" value="1"/>
</dbReference>
<gene>
    <name evidence="2" type="ORF">V1478_017161</name>
</gene>
<proteinExistence type="predicted"/>
<sequence>MDNKRGVSHASRLMWTVIDVEGRRGTNVDPSVPCQKDIDCSLFSKDEKNSTCLRGFCACENEQGQMKNCSRLQLASSQQEKPAVSPIYHTCKHEIDCKLNNSFCNTSRSQCECVKGYVSSADQQQCLRVAKSLNSSCTEDKQCLIFQENTTCQGQRCVCVDGYHAVEDVCWKTIVFGDTCSKSEECYHIKGAFCTDKKVCGCKEKAAIDKTGKNCVPYVDDIDEHCTENGTCSMIPDSICLENRCQCPKEKHFVKEIGQCIVSRAIGEPCQHDYDCYQSENYTDLERKGFVCVGSLCDCAVDYFINGDKCISAGVLTSFDFSSLVAIVLSIIGSIRDHREKEETRMRRSEGGTRKKRWCSPVPIRAPGLAAALPVVFLCFFARTSVVLAHGQHQHLLQRQNVLFAVRFGCAIVKEVELSKQQEGEDGADGPFGKGRRRGGGIRNVSRMVIGLSRILVLVPVTVCATISLPLEDYPRCNDRRSPPQTLAACRYDSDCMENAYCWNQEACYCKDGYVVYRNRSDFHCLKVADNIEDPCVANVQCHLTFTLHSECRNHVCQCSSTAHFVNGRCYESIGLGRMCQTNNNCYVKDSYCVGGYCVCDHSQHSNPERTQCVKNAYLGDKCEQDYECVSKSTRCMEVCRCKVDYVLSEDGTRCLKAANSVGEDCQENLQCQEFLRNAVCQNNVCTCIEDYHRRGPVCVRDVGLGQRCASHNECVTRTYKNSNSSELMNVDCSNGTYFNNVYYDAIETSFEIVCLSTTHSLFRFLRSLYLCQGLHNVARIGRLHSIQRKWCQRSASLWNLLADDIRKRVSLDIAKDYGIVKYH</sequence>
<dbReference type="EMBL" id="JAUDFV010000158">
    <property type="protein sequence ID" value="KAL2713463.1"/>
    <property type="molecule type" value="Genomic_DNA"/>
</dbReference>